<evidence type="ECO:0000313" key="2">
    <source>
        <dbReference type="Proteomes" id="UP001157418"/>
    </source>
</evidence>
<evidence type="ECO:0000313" key="1">
    <source>
        <dbReference type="EMBL" id="CAH1450136.1"/>
    </source>
</evidence>
<dbReference type="EMBL" id="CAKMRJ010005634">
    <property type="protein sequence ID" value="CAH1450136.1"/>
    <property type="molecule type" value="Genomic_DNA"/>
</dbReference>
<reference evidence="1 2" key="1">
    <citation type="submission" date="2022-01" db="EMBL/GenBank/DDBJ databases">
        <authorList>
            <person name="Xiong W."/>
            <person name="Schranz E."/>
        </authorList>
    </citation>
    <scope>NUCLEOTIDE SEQUENCE [LARGE SCALE GENOMIC DNA]</scope>
</reference>
<protein>
    <submittedName>
        <fullName evidence="1">Uncharacterized protein</fullName>
    </submittedName>
</protein>
<comment type="caution">
    <text evidence="1">The sequence shown here is derived from an EMBL/GenBank/DDBJ whole genome shotgun (WGS) entry which is preliminary data.</text>
</comment>
<keyword evidence="2" id="KW-1185">Reference proteome</keyword>
<sequence length="99" mass="10785">MEAVTASYRKKQAEGCRGCCSRWQTELFFLPRSPVATFQSRSPPLCRHYCCHRGLMSLPPRTATVADGTAAAVTVHHRGWLHSDSEQDSSGCFAAGQGA</sequence>
<accession>A0AAU9PIU8</accession>
<name>A0AAU9PIU8_9ASTR</name>
<proteinExistence type="predicted"/>
<dbReference type="AlphaFoldDB" id="A0AAU9PIU8"/>
<gene>
    <name evidence="1" type="ORF">LVIROSA_LOCUS35573</name>
</gene>
<dbReference type="Proteomes" id="UP001157418">
    <property type="component" value="Unassembled WGS sequence"/>
</dbReference>
<organism evidence="1 2">
    <name type="scientific">Lactuca virosa</name>
    <dbReference type="NCBI Taxonomy" id="75947"/>
    <lineage>
        <taxon>Eukaryota</taxon>
        <taxon>Viridiplantae</taxon>
        <taxon>Streptophyta</taxon>
        <taxon>Embryophyta</taxon>
        <taxon>Tracheophyta</taxon>
        <taxon>Spermatophyta</taxon>
        <taxon>Magnoliopsida</taxon>
        <taxon>eudicotyledons</taxon>
        <taxon>Gunneridae</taxon>
        <taxon>Pentapetalae</taxon>
        <taxon>asterids</taxon>
        <taxon>campanulids</taxon>
        <taxon>Asterales</taxon>
        <taxon>Asteraceae</taxon>
        <taxon>Cichorioideae</taxon>
        <taxon>Cichorieae</taxon>
        <taxon>Lactucinae</taxon>
        <taxon>Lactuca</taxon>
    </lineage>
</organism>